<feature type="region of interest" description="Disordered" evidence="1">
    <location>
        <begin position="13"/>
        <end position="32"/>
    </location>
</feature>
<evidence type="ECO:0000256" key="1">
    <source>
        <dbReference type="SAM" id="MobiDB-lite"/>
    </source>
</evidence>
<sequence>MLLLEWLHESSPAQANPLDHDSVGSSSNRTRGKHASCLVNLGDSRTVVANFRSDGVPSGGNGSSGLTQTRDVNSSVSTEREYIMAQHPLDDPRDVIVGGRLFGETLSTRAFGDALYKLPLRRTEDGETVDAIPRRQLSAQEKALHCHYVHQMSACLVDAEASRFSSSMDGPGDKVKRRPRTIALGERYDAMFSSYLTPPYVSPLPEVQAWQEGAVESSEDAVQPGDQDRGTGARAGLLTSNAAGSTAGRMFAILATDGLWDLTSSESAMECVLKVAASLQSSGEELNLAEALYRYVVEDQGRRAGDDVTILVVEYNVSGFLDP</sequence>
<dbReference type="InterPro" id="IPR036457">
    <property type="entry name" value="PPM-type-like_dom_sf"/>
</dbReference>
<name>A0A9P8XTT3_9PEZI</name>
<gene>
    <name evidence="2" type="ORF">B0I36DRAFT_354517</name>
</gene>
<keyword evidence="3" id="KW-1185">Reference proteome</keyword>
<protein>
    <recommendedName>
        <fullName evidence="4">PPM-type phosphatase domain-containing protein</fullName>
    </recommendedName>
</protein>
<dbReference type="InterPro" id="IPR015655">
    <property type="entry name" value="PP2C"/>
</dbReference>
<reference evidence="2" key="1">
    <citation type="journal article" date="2021" name="Nat. Commun.">
        <title>Genetic determinants of endophytism in the Arabidopsis root mycobiome.</title>
        <authorList>
            <person name="Mesny F."/>
            <person name="Miyauchi S."/>
            <person name="Thiergart T."/>
            <person name="Pickel B."/>
            <person name="Atanasova L."/>
            <person name="Karlsson M."/>
            <person name="Huettel B."/>
            <person name="Barry K.W."/>
            <person name="Haridas S."/>
            <person name="Chen C."/>
            <person name="Bauer D."/>
            <person name="Andreopoulos W."/>
            <person name="Pangilinan J."/>
            <person name="LaButti K."/>
            <person name="Riley R."/>
            <person name="Lipzen A."/>
            <person name="Clum A."/>
            <person name="Drula E."/>
            <person name="Henrissat B."/>
            <person name="Kohler A."/>
            <person name="Grigoriev I.V."/>
            <person name="Martin F.M."/>
            <person name="Hacquard S."/>
        </authorList>
    </citation>
    <scope>NUCLEOTIDE SEQUENCE</scope>
    <source>
        <strain evidence="2">MPI-CAGE-CH-0230</strain>
    </source>
</reference>
<dbReference type="EMBL" id="JAGTJQ010000011">
    <property type="protein sequence ID" value="KAH7018215.1"/>
    <property type="molecule type" value="Genomic_DNA"/>
</dbReference>
<dbReference type="RefSeq" id="XP_046006482.1">
    <property type="nucleotide sequence ID" value="XM_046157324.1"/>
</dbReference>
<evidence type="ECO:0000313" key="3">
    <source>
        <dbReference type="Proteomes" id="UP000756346"/>
    </source>
</evidence>
<feature type="region of interest" description="Disordered" evidence="1">
    <location>
        <begin position="212"/>
        <end position="234"/>
    </location>
</feature>
<dbReference type="AlphaFoldDB" id="A0A9P8XTT3"/>
<dbReference type="OrthoDB" id="420076at2759"/>
<evidence type="ECO:0008006" key="4">
    <source>
        <dbReference type="Google" id="ProtNLM"/>
    </source>
</evidence>
<dbReference type="SUPFAM" id="SSF81606">
    <property type="entry name" value="PP2C-like"/>
    <property type="match status" value="1"/>
</dbReference>
<dbReference type="GO" id="GO:0004722">
    <property type="term" value="F:protein serine/threonine phosphatase activity"/>
    <property type="evidence" value="ECO:0007669"/>
    <property type="project" value="InterPro"/>
</dbReference>
<dbReference type="PANTHER" id="PTHR13832">
    <property type="entry name" value="PROTEIN PHOSPHATASE 2C"/>
    <property type="match status" value="1"/>
</dbReference>
<evidence type="ECO:0000313" key="2">
    <source>
        <dbReference type="EMBL" id="KAH7018215.1"/>
    </source>
</evidence>
<dbReference type="Proteomes" id="UP000756346">
    <property type="component" value="Unassembled WGS sequence"/>
</dbReference>
<dbReference type="Gene3D" id="3.60.40.10">
    <property type="entry name" value="PPM-type phosphatase domain"/>
    <property type="match status" value="1"/>
</dbReference>
<dbReference type="PANTHER" id="PTHR13832:SF792">
    <property type="entry name" value="GM14286P"/>
    <property type="match status" value="1"/>
</dbReference>
<proteinExistence type="predicted"/>
<organism evidence="2 3">
    <name type="scientific">Microdochium trichocladiopsis</name>
    <dbReference type="NCBI Taxonomy" id="1682393"/>
    <lineage>
        <taxon>Eukaryota</taxon>
        <taxon>Fungi</taxon>
        <taxon>Dikarya</taxon>
        <taxon>Ascomycota</taxon>
        <taxon>Pezizomycotina</taxon>
        <taxon>Sordariomycetes</taxon>
        <taxon>Xylariomycetidae</taxon>
        <taxon>Xylariales</taxon>
        <taxon>Microdochiaceae</taxon>
        <taxon>Microdochium</taxon>
    </lineage>
</organism>
<comment type="caution">
    <text evidence="2">The sequence shown here is derived from an EMBL/GenBank/DDBJ whole genome shotgun (WGS) entry which is preliminary data.</text>
</comment>
<accession>A0A9P8XTT3</accession>
<dbReference type="GeneID" id="70186870"/>